<evidence type="ECO:0000256" key="1">
    <source>
        <dbReference type="ARBA" id="ARBA00004173"/>
    </source>
</evidence>
<sequence length="131" mass="16270">MAESNSLNHKFMKNYDEITSQNPHSSDPRFLQMNQFNHCAYRYTMFCRCAKELGDDDPRCKFQYYRAQIACTVEQLEEWDDQRQKGKFKKCLKSEKRRRKYEERYEERMAIIYHATFYIYIYYFDIFFLSF</sequence>
<dbReference type="AlphaFoldDB" id="V7PMG2"/>
<dbReference type="Gene3D" id="1.10.10.140">
    <property type="entry name" value="Cytochrome c oxidase, subunit VIb"/>
    <property type="match status" value="1"/>
</dbReference>
<keyword evidence="4" id="KW-0472">Membrane</keyword>
<dbReference type="CDD" id="cd00926">
    <property type="entry name" value="Cyt_c_Oxidase_VIb"/>
    <property type="match status" value="1"/>
</dbReference>
<dbReference type="SUPFAM" id="SSF47694">
    <property type="entry name" value="Cytochrome c oxidase subunit h"/>
    <property type="match status" value="1"/>
</dbReference>
<reference evidence="5 6" key="1">
    <citation type="submission" date="2013-11" db="EMBL/GenBank/DDBJ databases">
        <title>The Genome Sequence of Plasmodium yoelii 17X.</title>
        <authorList>
            <consortium name="The Broad Institute Genomics Platform"/>
            <consortium name="The Broad Institute Genome Sequencing Center for Infectious Disease"/>
            <person name="Neafsey D."/>
            <person name="Adams J."/>
            <person name="Walker B."/>
            <person name="Young S.K."/>
            <person name="Zeng Q."/>
            <person name="Gargeya S."/>
            <person name="Fitzgerald M."/>
            <person name="Haas B."/>
            <person name="Abouelleil A."/>
            <person name="Alvarado L."/>
            <person name="Chapman S.B."/>
            <person name="Gainer-Dewar J."/>
            <person name="Goldberg J."/>
            <person name="Griggs A."/>
            <person name="Gujja S."/>
            <person name="Hansen M."/>
            <person name="Howarth C."/>
            <person name="Imamovic A."/>
            <person name="Ireland A."/>
            <person name="Larimer J."/>
            <person name="McCowan C."/>
            <person name="Murphy C."/>
            <person name="Pearson M."/>
            <person name="Poon T.W."/>
            <person name="Priest M."/>
            <person name="Roberts A."/>
            <person name="Saif S."/>
            <person name="Shea T."/>
            <person name="Sykes S."/>
            <person name="Wortman J."/>
            <person name="Nusbaum C."/>
            <person name="Birren B."/>
        </authorList>
    </citation>
    <scope>NUCLEOTIDE SEQUENCE [LARGE SCALE GENOMIC DNA]</scope>
    <source>
        <strain evidence="5 6">17X</strain>
    </source>
</reference>
<evidence type="ECO:0000313" key="5">
    <source>
        <dbReference type="EMBL" id="ETB60125.1"/>
    </source>
</evidence>
<comment type="subcellular location">
    <subcellularLocation>
        <location evidence="1">Mitochondrion</location>
    </subcellularLocation>
</comment>
<keyword evidence="6" id="KW-1185">Reference proteome</keyword>
<dbReference type="Pfam" id="PF02297">
    <property type="entry name" value="COX6B"/>
    <property type="match status" value="1"/>
</dbReference>
<dbReference type="InterPro" id="IPR048280">
    <property type="entry name" value="COX6B-like"/>
</dbReference>
<feature type="transmembrane region" description="Helical" evidence="4">
    <location>
        <begin position="110"/>
        <end position="129"/>
    </location>
</feature>
<keyword evidence="4" id="KW-1133">Transmembrane helix</keyword>
<dbReference type="OrthoDB" id="1107506at2759"/>
<evidence type="ECO:0008006" key="7">
    <source>
        <dbReference type="Google" id="ProtNLM"/>
    </source>
</evidence>
<proteinExistence type="predicted"/>
<dbReference type="Proteomes" id="UP000018538">
    <property type="component" value="Unassembled WGS sequence"/>
</dbReference>
<accession>V7PMG2</accession>
<evidence type="ECO:0000256" key="2">
    <source>
        <dbReference type="ARBA" id="ARBA00023128"/>
    </source>
</evidence>
<evidence type="ECO:0000256" key="3">
    <source>
        <dbReference type="ARBA" id="ARBA00023157"/>
    </source>
</evidence>
<dbReference type="EMBL" id="KI635763">
    <property type="protein sequence ID" value="ETB60125.1"/>
    <property type="molecule type" value="Genomic_DNA"/>
</dbReference>
<keyword evidence="2" id="KW-0496">Mitochondrion</keyword>
<evidence type="ECO:0000256" key="4">
    <source>
        <dbReference type="SAM" id="Phobius"/>
    </source>
</evidence>
<organism evidence="5 6">
    <name type="scientific">Plasmodium yoelii 17X</name>
    <dbReference type="NCBI Taxonomy" id="1323249"/>
    <lineage>
        <taxon>Eukaryota</taxon>
        <taxon>Sar</taxon>
        <taxon>Alveolata</taxon>
        <taxon>Apicomplexa</taxon>
        <taxon>Aconoidasida</taxon>
        <taxon>Haemosporida</taxon>
        <taxon>Plasmodiidae</taxon>
        <taxon>Plasmodium</taxon>
        <taxon>Plasmodium (Vinckeia)</taxon>
    </lineage>
</organism>
<evidence type="ECO:0000313" key="6">
    <source>
        <dbReference type="Proteomes" id="UP000018538"/>
    </source>
</evidence>
<protein>
    <recommendedName>
        <fullName evidence="7">Cytochrome c oxidase subunit 6B</fullName>
    </recommendedName>
</protein>
<name>V7PMG2_PLAYE</name>
<dbReference type="GO" id="GO:0005739">
    <property type="term" value="C:mitochondrion"/>
    <property type="evidence" value="ECO:0007669"/>
    <property type="project" value="UniProtKB-SubCell"/>
</dbReference>
<gene>
    <name evidence="5" type="ORF">YYC_02484</name>
</gene>
<keyword evidence="4" id="KW-0812">Transmembrane</keyword>
<keyword evidence="3" id="KW-1015">Disulfide bond</keyword>
<dbReference type="InterPro" id="IPR036549">
    <property type="entry name" value="CX6/COA6-like_sf"/>
</dbReference>